<feature type="transmembrane region" description="Helical" evidence="1">
    <location>
        <begin position="15"/>
        <end position="40"/>
    </location>
</feature>
<evidence type="ECO:0000256" key="1">
    <source>
        <dbReference type="SAM" id="Phobius"/>
    </source>
</evidence>
<name>A0A5N7D1I6_9EURO</name>
<accession>A0A5N7D1I6</accession>
<dbReference type="RefSeq" id="XP_031937595.1">
    <property type="nucleotide sequence ID" value="XM_032080002.1"/>
</dbReference>
<evidence type="ECO:0000313" key="3">
    <source>
        <dbReference type="Proteomes" id="UP000325579"/>
    </source>
</evidence>
<keyword evidence="1" id="KW-0812">Transmembrane</keyword>
<gene>
    <name evidence="2" type="ORF">BDV37DRAFT_210575</name>
</gene>
<keyword evidence="1" id="KW-0472">Membrane</keyword>
<sequence>MAEVVLVLSLLYTRYLYFGLCIAYWIFGIVLWICILYIYLCEIEEIYSGRCTIASIRSKSWIRFFLSFCQSPVSERLYRRAFRWWFRAS</sequence>
<dbReference type="GeneID" id="43664693"/>
<organism evidence="2 3">
    <name type="scientific">Aspergillus pseudonomiae</name>
    <dbReference type="NCBI Taxonomy" id="1506151"/>
    <lineage>
        <taxon>Eukaryota</taxon>
        <taxon>Fungi</taxon>
        <taxon>Dikarya</taxon>
        <taxon>Ascomycota</taxon>
        <taxon>Pezizomycotina</taxon>
        <taxon>Eurotiomycetes</taxon>
        <taxon>Eurotiomycetidae</taxon>
        <taxon>Eurotiales</taxon>
        <taxon>Aspergillaceae</taxon>
        <taxon>Aspergillus</taxon>
        <taxon>Aspergillus subgen. Circumdati</taxon>
    </lineage>
</organism>
<evidence type="ECO:0000313" key="2">
    <source>
        <dbReference type="EMBL" id="KAE8400276.1"/>
    </source>
</evidence>
<dbReference type="EMBL" id="ML736818">
    <property type="protein sequence ID" value="KAE8400276.1"/>
    <property type="molecule type" value="Genomic_DNA"/>
</dbReference>
<dbReference type="Proteomes" id="UP000325579">
    <property type="component" value="Unassembled WGS sequence"/>
</dbReference>
<keyword evidence="3" id="KW-1185">Reference proteome</keyword>
<dbReference type="AlphaFoldDB" id="A0A5N7D1I6"/>
<keyword evidence="1" id="KW-1133">Transmembrane helix</keyword>
<protein>
    <submittedName>
        <fullName evidence="2">Uncharacterized protein</fullName>
    </submittedName>
</protein>
<reference evidence="2 3" key="1">
    <citation type="submission" date="2019-04" db="EMBL/GenBank/DDBJ databases">
        <authorList>
            <consortium name="DOE Joint Genome Institute"/>
            <person name="Mondo S."/>
            <person name="Kjaerbolling I."/>
            <person name="Vesth T."/>
            <person name="Frisvad J.C."/>
            <person name="Nybo J.L."/>
            <person name="Theobald S."/>
            <person name="Kildgaard S."/>
            <person name="Isbrandt T."/>
            <person name="Kuo A."/>
            <person name="Sato A."/>
            <person name="Lyhne E.K."/>
            <person name="Kogle M.E."/>
            <person name="Wiebenga A."/>
            <person name="Kun R.S."/>
            <person name="Lubbers R.J."/>
            <person name="Makela M.R."/>
            <person name="Barry K."/>
            <person name="Chovatia M."/>
            <person name="Clum A."/>
            <person name="Daum C."/>
            <person name="Haridas S."/>
            <person name="He G."/>
            <person name="LaButti K."/>
            <person name="Lipzen A."/>
            <person name="Riley R."/>
            <person name="Salamov A."/>
            <person name="Simmons B.A."/>
            <person name="Magnuson J.K."/>
            <person name="Henrissat B."/>
            <person name="Mortensen U.H."/>
            <person name="Larsen T.O."/>
            <person name="Devries R.P."/>
            <person name="Grigoriev I.V."/>
            <person name="Machida M."/>
            <person name="Baker S.E."/>
            <person name="Andersen M.R."/>
            <person name="Cantor M.N."/>
            <person name="Hua S.X."/>
        </authorList>
    </citation>
    <scope>NUCLEOTIDE SEQUENCE [LARGE SCALE GENOMIC DNA]</scope>
    <source>
        <strain evidence="2 3">CBS 119388</strain>
    </source>
</reference>
<proteinExistence type="predicted"/>